<dbReference type="Proteomes" id="UP000672934">
    <property type="component" value="Unassembled WGS sequence"/>
</dbReference>
<organism evidence="1 2">
    <name type="scientific">Cupriavidus yeoncheonensis</name>
    <dbReference type="NCBI Taxonomy" id="1462994"/>
    <lineage>
        <taxon>Bacteria</taxon>
        <taxon>Pseudomonadati</taxon>
        <taxon>Pseudomonadota</taxon>
        <taxon>Betaproteobacteria</taxon>
        <taxon>Burkholderiales</taxon>
        <taxon>Burkholderiaceae</taxon>
        <taxon>Cupriavidus</taxon>
    </lineage>
</organism>
<evidence type="ECO:0000313" key="2">
    <source>
        <dbReference type="Proteomes" id="UP000672934"/>
    </source>
</evidence>
<dbReference type="EMBL" id="CAJPUY010000010">
    <property type="protein sequence ID" value="CAG2144553.1"/>
    <property type="molecule type" value="Genomic_DNA"/>
</dbReference>
<protein>
    <submittedName>
        <fullName evidence="1">Uncharacterized protein</fullName>
    </submittedName>
</protein>
<evidence type="ECO:0000313" key="1">
    <source>
        <dbReference type="EMBL" id="CAG2144553.1"/>
    </source>
</evidence>
<name>A0A916NE33_9BURK</name>
<sequence>MSGLSTRRIVELESKVRAQEAELRRLRQLRKDLPAVLKPGAQSDNYLVVTRGVMDALLRAADGA</sequence>
<reference evidence="1" key="1">
    <citation type="submission" date="2021-03" db="EMBL/GenBank/DDBJ databases">
        <authorList>
            <person name="Peeters C."/>
        </authorList>
    </citation>
    <scope>NUCLEOTIDE SEQUENCE</scope>
    <source>
        <strain evidence="1">LMG 31506</strain>
    </source>
</reference>
<gene>
    <name evidence="1" type="ORF">LMG31506_03031</name>
</gene>
<dbReference type="RefSeq" id="WP_211947984.1">
    <property type="nucleotide sequence ID" value="NZ_CAJPUY010000010.1"/>
</dbReference>
<accession>A0A916NE33</accession>
<comment type="caution">
    <text evidence="1">The sequence shown here is derived from an EMBL/GenBank/DDBJ whole genome shotgun (WGS) entry which is preliminary data.</text>
</comment>
<proteinExistence type="predicted"/>
<dbReference type="AlphaFoldDB" id="A0A916NE33"/>
<keyword evidence="2" id="KW-1185">Reference proteome</keyword>